<comment type="caution">
    <text evidence="2">The sequence shown here is derived from an EMBL/GenBank/DDBJ whole genome shotgun (WGS) entry which is preliminary data.</text>
</comment>
<protein>
    <submittedName>
        <fullName evidence="2">Tandem-95 repeat protein</fullName>
    </submittedName>
</protein>
<organism evidence="2 3">
    <name type="scientific">Flammeovirga aprica JL-4</name>
    <dbReference type="NCBI Taxonomy" id="694437"/>
    <lineage>
        <taxon>Bacteria</taxon>
        <taxon>Pseudomonadati</taxon>
        <taxon>Bacteroidota</taxon>
        <taxon>Cytophagia</taxon>
        <taxon>Cytophagales</taxon>
        <taxon>Flammeovirgaceae</taxon>
        <taxon>Flammeovirga</taxon>
    </lineage>
</organism>
<dbReference type="InterPro" id="IPR051561">
    <property type="entry name" value="FRAS1_ECM"/>
</dbReference>
<keyword evidence="1" id="KW-0732">Signal</keyword>
<dbReference type="PANTHER" id="PTHR45739:SF8">
    <property type="entry name" value="FRAS1-RELATED EXTRACELLULAR MATRIX PROTEIN 1"/>
    <property type="match status" value="1"/>
</dbReference>
<dbReference type="NCBIfam" id="NF012211">
    <property type="entry name" value="tand_rpt_95"/>
    <property type="match status" value="7"/>
</dbReference>
<proteinExistence type="predicted"/>
<evidence type="ECO:0000313" key="2">
    <source>
        <dbReference type="EMBL" id="NME68928.1"/>
    </source>
</evidence>
<evidence type="ECO:0000256" key="1">
    <source>
        <dbReference type="SAM" id="SignalP"/>
    </source>
</evidence>
<dbReference type="Proteomes" id="UP000576082">
    <property type="component" value="Unassembled WGS sequence"/>
</dbReference>
<dbReference type="Gene3D" id="2.60.40.2810">
    <property type="match status" value="8"/>
</dbReference>
<dbReference type="GO" id="GO:0009653">
    <property type="term" value="P:anatomical structure morphogenesis"/>
    <property type="evidence" value="ECO:0007669"/>
    <property type="project" value="TreeGrafter"/>
</dbReference>
<gene>
    <name evidence="2" type="ORF">HHU12_13225</name>
</gene>
<dbReference type="Pfam" id="PF17963">
    <property type="entry name" value="Big_9"/>
    <property type="match status" value="8"/>
</dbReference>
<dbReference type="RefSeq" id="WP_169657219.1">
    <property type="nucleotide sequence ID" value="NZ_JABANE010000032.1"/>
</dbReference>
<name>A0A7X9RUG0_9BACT</name>
<accession>A0A7X9RUG0</accession>
<evidence type="ECO:0000313" key="3">
    <source>
        <dbReference type="Proteomes" id="UP000576082"/>
    </source>
</evidence>
<feature type="signal peptide" evidence="1">
    <location>
        <begin position="1"/>
        <end position="18"/>
    </location>
</feature>
<feature type="chain" id="PRO_5031386707" evidence="1">
    <location>
        <begin position="19"/>
        <end position="1309"/>
    </location>
</feature>
<dbReference type="PANTHER" id="PTHR45739">
    <property type="entry name" value="MATRIX PROTEIN, PUTATIVE-RELATED"/>
    <property type="match status" value="1"/>
</dbReference>
<reference evidence="2 3" key="1">
    <citation type="submission" date="2020-04" db="EMBL/GenBank/DDBJ databases">
        <title>Flammeovirga sp. SR4, a novel species isolated from seawater.</title>
        <authorList>
            <person name="Wang X."/>
        </authorList>
    </citation>
    <scope>NUCLEOTIDE SEQUENCE [LARGE SCALE GENOMIC DNA]</scope>
    <source>
        <strain evidence="2 3">ATCC 23126</strain>
    </source>
</reference>
<keyword evidence="3" id="KW-1185">Reference proteome</keyword>
<sequence>MKRIIISFLLLFSWTTYAQEAVTITYNFQNGFKASTSTISDDVLYPQRAIVGGSRLVNQGITDNMAVTQITNNNATNYNNTFFRFDIHTNKGAKFKINKVRVIQKSDHAGDPSAIAEGGTGNTYMFRVGTQVNGNTISNSDPEQSSDNLLFSDQLEETEYIPNDKYSMVKNGEYVSVYLTGRGERVGGNVIPDEQGGGIYEDDIFNWYVDQVIIEGEYVEGLSIPTFEVDYALNNKDMSVVSSSEKVSATEISRQNGESQWKQDRTFSIRLASNSNNLGFKNVGFIYDMNVASGYKAMINNYELKFAGSGEYGKSRTYRASIYHDKARDGSGTRVDYYQADVVAGVEKYGDGIKDMDYMSAFFNDNLVFEDSYSFLIGLNRTGKTDNTQLREYFTFDNVSIRGTVVPADAYDLYAEILTGQDLYVNAVIGSGDAEYLQEIVNRYKEALQSAVDFAFDESKTAGELTAKKTEVEALNEHFRNNTNSRSNVAPIVENKTLSTAKGVAVQFTLEGTDADNDIIKLSIKTQPQNGVISMVDGAYQYTPNQNFQGQETFTYVANDGRVDSNEGIITVTVQNENNNAPVANPQTLEVISGIELSITLEGTDVDGDVLSYEVVDQPTNGTLTGDLPNLKYVSDNGFEGDDSFTFKAFDGIAYSEIATVAITVNPAPNVPPKAEDQVVKVMTSETVDITLKATDENDDALTYELVTQPANGTLSGDLPNLQYVSDNGYVGDDSFTFRAYDGKEYSNVATVSITVTNLPNTAPIAKDQDLDVIAKEELSITLEATDQEDDVLTFEIVDQPSNGTLTGDLPNLTYVSNDGFEGNDSFTFKAFDGSEYSNVAIVNIEVKPIPNSVPVAKPQTLEVITNQALNITLEATDDDGDDLTYELVDQPTNGTLTGDLPNLIYTSDTDFEGDDSFTFRAFDGEDYSNTATVSITVKTVPNSVPVANDQTLEVMSTKPLSITLEATDEDGDALTYELVDQPTNGTLTGDLPNVVYRSNDGFTGEEVFTFRAFDGEDYSNTATVTINVTPFMNSKPVADSQQLLMNQGESTSFTLTGNDADNDPITFSILTQPSNGTINGEIPKLTYTPNADFSGEDQMTFVINDGFEDSEVATITFLVRSNGETPSDNTAPVAEDIVLEVKNSTSAFIELKATDEDNDALTYHIVKDVEVGRLDHFGNSVEYYPESGFEGVVTFTYVANDGETESNIATVTITVVNDGQVTSIENKLEKVLNVTMTTNGIVIKDKSQRNQAVELLLYNLNGQMIFNQKQQVQPNSTVTVPYSFDINKLYLLKVGVGNDFLLKKVVFK</sequence>
<dbReference type="EMBL" id="JABANE010000032">
    <property type="protein sequence ID" value="NME68928.1"/>
    <property type="molecule type" value="Genomic_DNA"/>
</dbReference>